<sequence length="59" mass="6527">LPDLQAPIFTFVSGGTMLCVKFQDICPCASCRRRQGEKEQCWRGLGSGLKGFYGLTPEE</sequence>
<dbReference type="Proteomes" id="UP001153365">
    <property type="component" value="Unassembled WGS sequence"/>
</dbReference>
<name>A0AAV0B5K2_PHAPC</name>
<accession>A0AAV0B5K2</accession>
<dbReference type="AlphaFoldDB" id="A0AAV0B5K2"/>
<keyword evidence="2" id="KW-1185">Reference proteome</keyword>
<feature type="non-terminal residue" evidence="1">
    <location>
        <position position="59"/>
    </location>
</feature>
<evidence type="ECO:0000313" key="1">
    <source>
        <dbReference type="EMBL" id="CAH7682037.1"/>
    </source>
</evidence>
<evidence type="ECO:0000313" key="2">
    <source>
        <dbReference type="Proteomes" id="UP001153365"/>
    </source>
</evidence>
<feature type="non-terminal residue" evidence="1">
    <location>
        <position position="1"/>
    </location>
</feature>
<protein>
    <submittedName>
        <fullName evidence="1">Uncharacterized protein</fullName>
    </submittedName>
</protein>
<dbReference type="EMBL" id="CALTRL010003814">
    <property type="protein sequence ID" value="CAH7682037.1"/>
    <property type="molecule type" value="Genomic_DNA"/>
</dbReference>
<organism evidence="1 2">
    <name type="scientific">Phakopsora pachyrhizi</name>
    <name type="common">Asian soybean rust disease fungus</name>
    <dbReference type="NCBI Taxonomy" id="170000"/>
    <lineage>
        <taxon>Eukaryota</taxon>
        <taxon>Fungi</taxon>
        <taxon>Dikarya</taxon>
        <taxon>Basidiomycota</taxon>
        <taxon>Pucciniomycotina</taxon>
        <taxon>Pucciniomycetes</taxon>
        <taxon>Pucciniales</taxon>
        <taxon>Phakopsoraceae</taxon>
        <taxon>Phakopsora</taxon>
    </lineage>
</organism>
<comment type="caution">
    <text evidence="1">The sequence shown here is derived from an EMBL/GenBank/DDBJ whole genome shotgun (WGS) entry which is preliminary data.</text>
</comment>
<proteinExistence type="predicted"/>
<reference evidence="1" key="1">
    <citation type="submission" date="2022-06" db="EMBL/GenBank/DDBJ databases">
        <authorList>
            <consortium name="SYNGENTA / RWTH Aachen University"/>
        </authorList>
    </citation>
    <scope>NUCLEOTIDE SEQUENCE</scope>
</reference>
<gene>
    <name evidence="1" type="ORF">PPACK8108_LOCUS14732</name>
</gene>